<comment type="caution">
    <text evidence="1">The sequence shown here is derived from an EMBL/GenBank/DDBJ whole genome shotgun (WGS) entry which is preliminary data.</text>
</comment>
<evidence type="ECO:0000313" key="1">
    <source>
        <dbReference type="EMBL" id="KGM53374.1"/>
    </source>
</evidence>
<gene>
    <name evidence="1" type="ORF">N800_06395</name>
</gene>
<evidence type="ECO:0000313" key="2">
    <source>
        <dbReference type="Proteomes" id="UP000029998"/>
    </source>
</evidence>
<dbReference type="RefSeq" id="WP_036139461.1">
    <property type="nucleotide sequence ID" value="NZ_AVPU01000031.1"/>
</dbReference>
<dbReference type="AlphaFoldDB" id="A0A0A0ESD0"/>
<keyword evidence="2" id="KW-1185">Reference proteome</keyword>
<dbReference type="EMBL" id="AVPU01000031">
    <property type="protein sequence ID" value="KGM53374.1"/>
    <property type="molecule type" value="Genomic_DNA"/>
</dbReference>
<dbReference type="eggNOG" id="COG0304">
    <property type="taxonomic scope" value="Bacteria"/>
</dbReference>
<evidence type="ECO:0008006" key="3">
    <source>
        <dbReference type="Google" id="ProtNLM"/>
    </source>
</evidence>
<dbReference type="STRING" id="1385517.N800_06395"/>
<dbReference type="OrthoDB" id="6035925at2"/>
<organism evidence="1 2">
    <name type="scientific">Lysobacter daejeonensis GH1-9</name>
    <dbReference type="NCBI Taxonomy" id="1385517"/>
    <lineage>
        <taxon>Bacteria</taxon>
        <taxon>Pseudomonadati</taxon>
        <taxon>Pseudomonadota</taxon>
        <taxon>Gammaproteobacteria</taxon>
        <taxon>Lysobacterales</taxon>
        <taxon>Lysobacteraceae</taxon>
        <taxon>Aerolutibacter</taxon>
    </lineage>
</organism>
<name>A0A0A0ESD0_9GAMM</name>
<protein>
    <recommendedName>
        <fullName evidence="3">Beta-ketoacyl synthase N-terminal domain-containing protein</fullName>
    </recommendedName>
</protein>
<proteinExistence type="predicted"/>
<reference evidence="1 2" key="1">
    <citation type="submission" date="2013-08" db="EMBL/GenBank/DDBJ databases">
        <title>Genome sequencing of Lysobacter.</title>
        <authorList>
            <person name="Zhang S."/>
            <person name="Wang G."/>
        </authorList>
    </citation>
    <scope>NUCLEOTIDE SEQUENCE [LARGE SCALE GENOMIC DNA]</scope>
    <source>
        <strain evidence="1 2">GH1-9</strain>
    </source>
</reference>
<accession>A0A0A0ESD0</accession>
<dbReference type="Proteomes" id="UP000029998">
    <property type="component" value="Unassembled WGS sequence"/>
</dbReference>
<sequence length="429" mass="44901">MTDQSRSQRLAVVGGTLWLPAGRDANDIIDALRRHRRPSLHATLRDLHGFPVTVADVDGLDEADADWGVAPETEVDVAHRRALALLRPVAEELLLAALPPDAADTVDDPSIAHAGPAMHPYAMHHSQSARAPAAQQRAMLRVVLLLSADWPETAREHAVTQLLTLADVLGHDVDSIEAHCLAVHREADAWQWLAQQASVLVDSSVAGDRLMLLATDSRVSESHVERLHSEDRLLRAGAPEGEVPGEGAAGLLLAAVRLPSLVDSASPSGTAAPLPHADPFNTDEDAAVHLHLPQVARVNANERARDVARTSGDLIARALALAGCGATSSLQVITGADHRPSRMTEAATALVAQRPDLDPLDDALHLGVACGALGVAAPVALLALAAAQARDTATPTLAYSLADPATRAVAVLSPVVSEPRPPADVESAA</sequence>